<name>A0A9Q0FAH5_9ROSI</name>
<sequence length="110" mass="13063">MVEFCPKQKKFNDGKADEELLLLSGTGDTNVVEAETRAYVLNMLETGENMTIHCQSKYHDLGNVTLAFGQQLEWYFHDFLGFRFYWCYAIWDSSPDWNYFVSYYGFRDFF</sequence>
<organism evidence="6 7">
    <name type="scientific">Turnera subulata</name>
    <dbReference type="NCBI Taxonomy" id="218843"/>
    <lineage>
        <taxon>Eukaryota</taxon>
        <taxon>Viridiplantae</taxon>
        <taxon>Streptophyta</taxon>
        <taxon>Embryophyta</taxon>
        <taxon>Tracheophyta</taxon>
        <taxon>Spermatophyta</taxon>
        <taxon>Magnoliopsida</taxon>
        <taxon>eudicotyledons</taxon>
        <taxon>Gunneridae</taxon>
        <taxon>Pentapetalae</taxon>
        <taxon>rosids</taxon>
        <taxon>fabids</taxon>
        <taxon>Malpighiales</taxon>
        <taxon>Passifloraceae</taxon>
        <taxon>Turnera</taxon>
    </lineage>
</organism>
<evidence type="ECO:0000256" key="5">
    <source>
        <dbReference type="ARBA" id="ARBA00022729"/>
    </source>
</evidence>
<protein>
    <recommendedName>
        <fullName evidence="8">S-protein homolog</fullName>
    </recommendedName>
</protein>
<accession>A0A9Q0FAH5</accession>
<keyword evidence="7" id="KW-1185">Reference proteome</keyword>
<comment type="caution">
    <text evidence="6">The sequence shown here is derived from an EMBL/GenBank/DDBJ whole genome shotgun (WGS) entry which is preliminary data.</text>
</comment>
<evidence type="ECO:0008006" key="8">
    <source>
        <dbReference type="Google" id="ProtNLM"/>
    </source>
</evidence>
<dbReference type="Pfam" id="PF05938">
    <property type="entry name" value="Self-incomp_S1"/>
    <property type="match status" value="1"/>
</dbReference>
<evidence type="ECO:0000256" key="4">
    <source>
        <dbReference type="ARBA" id="ARBA00022525"/>
    </source>
</evidence>
<feature type="non-terminal residue" evidence="6">
    <location>
        <position position="110"/>
    </location>
</feature>
<evidence type="ECO:0000313" key="6">
    <source>
        <dbReference type="EMBL" id="KAJ4826806.1"/>
    </source>
</evidence>
<keyword evidence="4" id="KW-0964">Secreted</keyword>
<dbReference type="AlphaFoldDB" id="A0A9Q0FAH5"/>
<comment type="similarity">
    <text evidence="2">Belongs to the plant self-incompatibility (S1) protein family.</text>
</comment>
<evidence type="ECO:0000256" key="3">
    <source>
        <dbReference type="ARBA" id="ARBA00022471"/>
    </source>
</evidence>
<keyword evidence="5" id="KW-0732">Signal</keyword>
<dbReference type="InterPro" id="IPR010264">
    <property type="entry name" value="Self-incomp_S1"/>
</dbReference>
<dbReference type="Proteomes" id="UP001141552">
    <property type="component" value="Unassembled WGS sequence"/>
</dbReference>
<dbReference type="GO" id="GO:0060320">
    <property type="term" value="P:rejection of self pollen"/>
    <property type="evidence" value="ECO:0007669"/>
    <property type="project" value="UniProtKB-KW"/>
</dbReference>
<evidence type="ECO:0000313" key="7">
    <source>
        <dbReference type="Proteomes" id="UP001141552"/>
    </source>
</evidence>
<dbReference type="EMBL" id="JAKUCV010006577">
    <property type="protein sequence ID" value="KAJ4826806.1"/>
    <property type="molecule type" value="Genomic_DNA"/>
</dbReference>
<keyword evidence="3" id="KW-0713">Self-incompatibility</keyword>
<reference evidence="6" key="1">
    <citation type="submission" date="2022-02" db="EMBL/GenBank/DDBJ databases">
        <authorList>
            <person name="Henning P.M."/>
            <person name="McCubbin A.G."/>
            <person name="Shore J.S."/>
        </authorList>
    </citation>
    <scope>NUCLEOTIDE SEQUENCE</scope>
    <source>
        <strain evidence="6">F60SS</strain>
        <tissue evidence="6">Leaves</tissue>
    </source>
</reference>
<evidence type="ECO:0000256" key="1">
    <source>
        <dbReference type="ARBA" id="ARBA00004613"/>
    </source>
</evidence>
<dbReference type="GO" id="GO:0005576">
    <property type="term" value="C:extracellular region"/>
    <property type="evidence" value="ECO:0007669"/>
    <property type="project" value="UniProtKB-SubCell"/>
</dbReference>
<comment type="subcellular location">
    <subcellularLocation>
        <location evidence="1">Secreted</location>
    </subcellularLocation>
</comment>
<proteinExistence type="inferred from homology"/>
<reference evidence="6" key="2">
    <citation type="journal article" date="2023" name="Plants (Basel)">
        <title>Annotation of the Turnera subulata (Passifloraceae) Draft Genome Reveals the S-Locus Evolved after the Divergence of Turneroideae from Passifloroideae in a Stepwise Manner.</title>
        <authorList>
            <person name="Henning P.M."/>
            <person name="Roalson E.H."/>
            <person name="Mir W."/>
            <person name="McCubbin A.G."/>
            <person name="Shore J.S."/>
        </authorList>
    </citation>
    <scope>NUCLEOTIDE SEQUENCE</scope>
    <source>
        <strain evidence="6">F60SS</strain>
    </source>
</reference>
<evidence type="ECO:0000256" key="2">
    <source>
        <dbReference type="ARBA" id="ARBA00005581"/>
    </source>
</evidence>
<gene>
    <name evidence="6" type="ORF">Tsubulata_016026</name>
</gene>